<dbReference type="Pfam" id="PF03551">
    <property type="entry name" value="PadR"/>
    <property type="match status" value="1"/>
</dbReference>
<reference evidence="3" key="1">
    <citation type="journal article" date="2014" name="Genome Announc.">
        <title>Draft genome sequence of Weissella oryzae SG25T, isolated from fermented rice grains.</title>
        <authorList>
            <person name="Tanizawa Y."/>
            <person name="Fujisawa T."/>
            <person name="Mochizuki T."/>
            <person name="Kaminuma E."/>
            <person name="Suzuki Y."/>
            <person name="Nakamura Y."/>
            <person name="Tohno M."/>
        </authorList>
    </citation>
    <scope>NUCLEOTIDE SEQUENCE [LARGE SCALE GENOMIC DNA]</scope>
    <source>
        <strain evidence="3">DSM 25784 / JCM 18191 / LMG 30913 / SG25</strain>
    </source>
</reference>
<feature type="domain" description="Transcription regulator PadR N-terminal" evidence="1">
    <location>
        <begin position="38"/>
        <end position="106"/>
    </location>
</feature>
<dbReference type="STRING" id="1329250.WOSG25_150190"/>
<dbReference type="EMBL" id="DF820498">
    <property type="protein sequence ID" value="GAK31768.1"/>
    <property type="molecule type" value="Genomic_DNA"/>
</dbReference>
<protein>
    <submittedName>
        <fullName evidence="2">Transcriptional regulator</fullName>
    </submittedName>
</protein>
<name>A0A069CX66_WEIOS</name>
<dbReference type="InterPro" id="IPR036390">
    <property type="entry name" value="WH_DNA-bd_sf"/>
</dbReference>
<evidence type="ECO:0000313" key="3">
    <source>
        <dbReference type="Proteomes" id="UP000030643"/>
    </source>
</evidence>
<gene>
    <name evidence="2" type="ORF">WOSG25_150190</name>
</gene>
<dbReference type="PANTHER" id="PTHR33169">
    <property type="entry name" value="PADR-FAMILY TRANSCRIPTIONAL REGULATOR"/>
    <property type="match status" value="1"/>
</dbReference>
<dbReference type="eggNOG" id="COG1695">
    <property type="taxonomic scope" value="Bacteria"/>
</dbReference>
<dbReference type="InterPro" id="IPR036388">
    <property type="entry name" value="WH-like_DNA-bd_sf"/>
</dbReference>
<evidence type="ECO:0000313" key="2">
    <source>
        <dbReference type="EMBL" id="GAK31768.1"/>
    </source>
</evidence>
<keyword evidence="3" id="KW-1185">Reference proteome</keyword>
<dbReference type="Proteomes" id="UP000030643">
    <property type="component" value="Unassembled WGS sequence"/>
</dbReference>
<dbReference type="InterPro" id="IPR052509">
    <property type="entry name" value="Metal_resp_DNA-bind_regulator"/>
</dbReference>
<dbReference type="Gene3D" id="1.10.10.10">
    <property type="entry name" value="Winged helix-like DNA-binding domain superfamily/Winged helix DNA-binding domain"/>
    <property type="match status" value="1"/>
</dbReference>
<dbReference type="InterPro" id="IPR005149">
    <property type="entry name" value="Tscrpt_reg_PadR_N"/>
</dbReference>
<evidence type="ECO:0000259" key="1">
    <source>
        <dbReference type="Pfam" id="PF03551"/>
    </source>
</evidence>
<proteinExistence type="predicted"/>
<dbReference type="AlphaFoldDB" id="A0A069CX66"/>
<organism evidence="2 3">
    <name type="scientific">Weissella oryzae (strain DSM 25784 / JCM 18191 / LMG 30913 / SG25)</name>
    <dbReference type="NCBI Taxonomy" id="1329250"/>
    <lineage>
        <taxon>Bacteria</taxon>
        <taxon>Bacillati</taxon>
        <taxon>Bacillota</taxon>
        <taxon>Bacilli</taxon>
        <taxon>Lactobacillales</taxon>
        <taxon>Lactobacillaceae</taxon>
        <taxon>Weissella</taxon>
    </lineage>
</organism>
<sequence>MTELQTHLMIISYYTLYSIVKDDGIAMQLSSELMDGLVLALLDKDNLYGYALTKQVQAHFAVSESTMYPVLRRLKARGLVTTYDEPFEGRNRRYYQISAQGRAELATIQADWQMFSAQINAVITEGVNADGE</sequence>
<dbReference type="SUPFAM" id="SSF46785">
    <property type="entry name" value="Winged helix' DNA-binding domain"/>
    <property type="match status" value="1"/>
</dbReference>
<dbReference type="PANTHER" id="PTHR33169:SF14">
    <property type="entry name" value="TRANSCRIPTIONAL REGULATOR RV3488"/>
    <property type="match status" value="1"/>
</dbReference>
<accession>A0A069CX66</accession>